<accession>A0ABD1PQP5</accession>
<dbReference type="AlphaFoldDB" id="A0ABD1PQP5"/>
<evidence type="ECO:0000313" key="3">
    <source>
        <dbReference type="Proteomes" id="UP001604336"/>
    </source>
</evidence>
<keyword evidence="3" id="KW-1185">Reference proteome</keyword>
<reference evidence="3" key="1">
    <citation type="submission" date="2024-07" db="EMBL/GenBank/DDBJ databases">
        <title>Two chromosome-level genome assemblies of Korean endemic species Abeliophyllum distichum and Forsythia ovata (Oleaceae).</title>
        <authorList>
            <person name="Jang H."/>
        </authorList>
    </citation>
    <scope>NUCLEOTIDE SEQUENCE [LARGE SCALE GENOMIC DNA]</scope>
</reference>
<sequence length="225" mass="25641">MHNGIVKTIHNVRYVNNLKRNIIALGVLEDEGYWYKSEGSVLKIVKGAMAVMKGLKKNGLYYLQGEALMANGKSHRLSFGKGPHNSLKPLAYIHDDLWWPKKHPTNGGYPIRVKGYRLWMSEEMGIKIINSRDVIFNEIEMPKLTNIGESETYQIDKVVTDISRGKVRQKIAEKHQPGDHLNETSGVDATNPIEPPSNPMIEVQPVVIEQTDIQNYQLVRDIKRR</sequence>
<feature type="region of interest" description="Disordered" evidence="1">
    <location>
        <begin position="173"/>
        <end position="193"/>
    </location>
</feature>
<evidence type="ECO:0000256" key="1">
    <source>
        <dbReference type="SAM" id="MobiDB-lite"/>
    </source>
</evidence>
<gene>
    <name evidence="2" type="ORF">Adt_40727</name>
</gene>
<name>A0ABD1PQP5_9LAMI</name>
<dbReference type="Proteomes" id="UP001604336">
    <property type="component" value="Unassembled WGS sequence"/>
</dbReference>
<comment type="caution">
    <text evidence="2">The sequence shown here is derived from an EMBL/GenBank/DDBJ whole genome shotgun (WGS) entry which is preliminary data.</text>
</comment>
<evidence type="ECO:0000313" key="2">
    <source>
        <dbReference type="EMBL" id="KAL2464876.1"/>
    </source>
</evidence>
<dbReference type="EMBL" id="JBFOLK010000013">
    <property type="protein sequence ID" value="KAL2464876.1"/>
    <property type="molecule type" value="Genomic_DNA"/>
</dbReference>
<feature type="compositionally biased region" description="Basic and acidic residues" evidence="1">
    <location>
        <begin position="173"/>
        <end position="182"/>
    </location>
</feature>
<protein>
    <submittedName>
        <fullName evidence="2">Retrovirus-related Pol polyprotein from transposon TNT 1-94</fullName>
    </submittedName>
</protein>
<proteinExistence type="predicted"/>
<organism evidence="2 3">
    <name type="scientific">Abeliophyllum distichum</name>
    <dbReference type="NCBI Taxonomy" id="126358"/>
    <lineage>
        <taxon>Eukaryota</taxon>
        <taxon>Viridiplantae</taxon>
        <taxon>Streptophyta</taxon>
        <taxon>Embryophyta</taxon>
        <taxon>Tracheophyta</taxon>
        <taxon>Spermatophyta</taxon>
        <taxon>Magnoliopsida</taxon>
        <taxon>eudicotyledons</taxon>
        <taxon>Gunneridae</taxon>
        <taxon>Pentapetalae</taxon>
        <taxon>asterids</taxon>
        <taxon>lamiids</taxon>
        <taxon>Lamiales</taxon>
        <taxon>Oleaceae</taxon>
        <taxon>Forsythieae</taxon>
        <taxon>Abeliophyllum</taxon>
    </lineage>
</organism>